<keyword evidence="3" id="KW-1185">Reference proteome</keyword>
<dbReference type="EMBL" id="JAAVLW010000009">
    <property type="protein sequence ID" value="NOJ49836.1"/>
    <property type="molecule type" value="Genomic_DNA"/>
</dbReference>
<name>A0A7Y4H903_9BRAD</name>
<evidence type="ECO:0000313" key="2">
    <source>
        <dbReference type="EMBL" id="NOJ49836.1"/>
    </source>
</evidence>
<proteinExistence type="predicted"/>
<dbReference type="AlphaFoldDB" id="A0A7Y4H903"/>
<dbReference type="Proteomes" id="UP000528734">
    <property type="component" value="Unassembled WGS sequence"/>
</dbReference>
<keyword evidence="1" id="KW-0472">Membrane</keyword>
<sequence length="68" mass="7044">MNHSIYSADRTTHLKIVVVALVAGILVAGFSISARTTSDEGLTQTASTRVMKAGKPVAITSSGNSVVR</sequence>
<dbReference type="RefSeq" id="WP_171712906.1">
    <property type="nucleotide sequence ID" value="NZ_JAAVLW010000009.1"/>
</dbReference>
<organism evidence="2 3">
    <name type="scientific">Bradyrhizobium archetypum</name>
    <dbReference type="NCBI Taxonomy" id="2721160"/>
    <lineage>
        <taxon>Bacteria</taxon>
        <taxon>Pseudomonadati</taxon>
        <taxon>Pseudomonadota</taxon>
        <taxon>Alphaproteobacteria</taxon>
        <taxon>Hyphomicrobiales</taxon>
        <taxon>Nitrobacteraceae</taxon>
        <taxon>Bradyrhizobium</taxon>
    </lineage>
</organism>
<keyword evidence="1" id="KW-0812">Transmembrane</keyword>
<gene>
    <name evidence="2" type="ORF">HCN50_26915</name>
</gene>
<protein>
    <submittedName>
        <fullName evidence="2">Uncharacterized protein</fullName>
    </submittedName>
</protein>
<comment type="caution">
    <text evidence="2">The sequence shown here is derived from an EMBL/GenBank/DDBJ whole genome shotgun (WGS) entry which is preliminary data.</text>
</comment>
<reference evidence="2 3" key="1">
    <citation type="submission" date="2020-03" db="EMBL/GenBank/DDBJ databases">
        <title>Bradyrhizobium diversity isolated from nodules of Muelleranthus trifoliolatus.</title>
        <authorList>
            <person name="Klepa M."/>
            <person name="Helene L."/>
            <person name="Hungria M."/>
        </authorList>
    </citation>
    <scope>NUCLEOTIDE SEQUENCE [LARGE SCALE GENOMIC DNA]</scope>
    <source>
        <strain evidence="2 3">WSM 1744</strain>
    </source>
</reference>
<keyword evidence="1" id="KW-1133">Transmembrane helix</keyword>
<evidence type="ECO:0000313" key="3">
    <source>
        <dbReference type="Proteomes" id="UP000528734"/>
    </source>
</evidence>
<evidence type="ECO:0000256" key="1">
    <source>
        <dbReference type="SAM" id="Phobius"/>
    </source>
</evidence>
<feature type="transmembrane region" description="Helical" evidence="1">
    <location>
        <begin position="12"/>
        <end position="32"/>
    </location>
</feature>
<accession>A0A7Y4H903</accession>